<sequence>MTHFAKILGWIAFALLLVLTFAYRIVSSGLKTTTVTAANTSGKAPVPLQERRPQQRPEASAEELKHRNMYLNRYCARRDPINSRYGYATVIEQTRWITNTTAKVR</sequence>
<reference evidence="3 4" key="1">
    <citation type="submission" date="2018-11" db="EMBL/GenBank/DDBJ databases">
        <authorList>
            <consortium name="Pathogen Informatics"/>
        </authorList>
    </citation>
    <scope>NUCLEOTIDE SEQUENCE [LARGE SCALE GENOMIC DNA]</scope>
</reference>
<feature type="chain" id="PRO_5018140085" description="SCP domain-containing protein" evidence="2">
    <location>
        <begin position="23"/>
        <end position="105"/>
    </location>
</feature>
<evidence type="ECO:0000313" key="3">
    <source>
        <dbReference type="EMBL" id="VDN10943.1"/>
    </source>
</evidence>
<dbReference type="EMBL" id="UYRU01050319">
    <property type="protein sequence ID" value="VDN10943.1"/>
    <property type="molecule type" value="Genomic_DNA"/>
</dbReference>
<keyword evidence="4" id="KW-1185">Reference proteome</keyword>
<feature type="signal peptide" evidence="2">
    <location>
        <begin position="1"/>
        <end position="22"/>
    </location>
</feature>
<proteinExistence type="predicted"/>
<protein>
    <recommendedName>
        <fullName evidence="5">SCP domain-containing protein</fullName>
    </recommendedName>
</protein>
<dbReference type="AlphaFoldDB" id="A0A3P7LJJ9"/>
<feature type="region of interest" description="Disordered" evidence="1">
    <location>
        <begin position="39"/>
        <end position="62"/>
    </location>
</feature>
<organism evidence="3 4">
    <name type="scientific">Dibothriocephalus latus</name>
    <name type="common">Fish tapeworm</name>
    <name type="synonym">Diphyllobothrium latum</name>
    <dbReference type="NCBI Taxonomy" id="60516"/>
    <lineage>
        <taxon>Eukaryota</taxon>
        <taxon>Metazoa</taxon>
        <taxon>Spiralia</taxon>
        <taxon>Lophotrochozoa</taxon>
        <taxon>Platyhelminthes</taxon>
        <taxon>Cestoda</taxon>
        <taxon>Eucestoda</taxon>
        <taxon>Diphyllobothriidea</taxon>
        <taxon>Diphyllobothriidae</taxon>
        <taxon>Dibothriocephalus</taxon>
    </lineage>
</organism>
<gene>
    <name evidence="3" type="ORF">DILT_LOCUS6774</name>
</gene>
<evidence type="ECO:0000256" key="1">
    <source>
        <dbReference type="SAM" id="MobiDB-lite"/>
    </source>
</evidence>
<dbReference type="Proteomes" id="UP000281553">
    <property type="component" value="Unassembled WGS sequence"/>
</dbReference>
<evidence type="ECO:0000313" key="4">
    <source>
        <dbReference type="Proteomes" id="UP000281553"/>
    </source>
</evidence>
<accession>A0A3P7LJJ9</accession>
<name>A0A3P7LJJ9_DIBLA</name>
<keyword evidence="2" id="KW-0732">Signal</keyword>
<evidence type="ECO:0000256" key="2">
    <source>
        <dbReference type="SAM" id="SignalP"/>
    </source>
</evidence>
<evidence type="ECO:0008006" key="5">
    <source>
        <dbReference type="Google" id="ProtNLM"/>
    </source>
</evidence>